<reference evidence="2" key="1">
    <citation type="submission" date="2013-02" db="EMBL/GenBank/DDBJ databases">
        <authorList>
            <person name="Hughes D."/>
        </authorList>
    </citation>
    <scope>NUCLEOTIDE SEQUENCE</scope>
    <source>
        <strain>Durham</strain>
        <strain evidence="2">NC isolate 2 -- Noor lab</strain>
    </source>
</reference>
<organism evidence="1 2">
    <name type="scientific">Megaselia scalaris</name>
    <name type="common">Humpbacked fly</name>
    <name type="synonym">Phora scalaris</name>
    <dbReference type="NCBI Taxonomy" id="36166"/>
    <lineage>
        <taxon>Eukaryota</taxon>
        <taxon>Metazoa</taxon>
        <taxon>Ecdysozoa</taxon>
        <taxon>Arthropoda</taxon>
        <taxon>Hexapoda</taxon>
        <taxon>Insecta</taxon>
        <taxon>Pterygota</taxon>
        <taxon>Neoptera</taxon>
        <taxon>Endopterygota</taxon>
        <taxon>Diptera</taxon>
        <taxon>Brachycera</taxon>
        <taxon>Muscomorpha</taxon>
        <taxon>Platypezoidea</taxon>
        <taxon>Phoridae</taxon>
        <taxon>Megaseliini</taxon>
        <taxon>Megaselia</taxon>
    </lineage>
</organism>
<dbReference type="AlphaFoldDB" id="T1GJH1"/>
<dbReference type="EnsemblMetazoa" id="MESCA003618-RA">
    <property type="protein sequence ID" value="MESCA003618-PA"/>
    <property type="gene ID" value="MESCA003618"/>
</dbReference>
<dbReference type="HOGENOM" id="CLU_2545216_0_0_1"/>
<evidence type="ECO:0000313" key="2">
    <source>
        <dbReference type="Proteomes" id="UP000015102"/>
    </source>
</evidence>
<name>T1GJH1_MEGSC</name>
<reference evidence="1" key="2">
    <citation type="submission" date="2015-06" db="UniProtKB">
        <authorList>
            <consortium name="EnsemblMetazoa"/>
        </authorList>
    </citation>
    <scope>IDENTIFICATION</scope>
</reference>
<keyword evidence="2" id="KW-1185">Reference proteome</keyword>
<protein>
    <submittedName>
        <fullName evidence="1">Uncharacterized protein</fullName>
    </submittedName>
</protein>
<proteinExistence type="predicted"/>
<dbReference type="EMBL" id="CAQQ02192310">
    <property type="status" value="NOT_ANNOTATED_CDS"/>
    <property type="molecule type" value="Genomic_DNA"/>
</dbReference>
<evidence type="ECO:0000313" key="1">
    <source>
        <dbReference type="EnsemblMetazoa" id="MESCA003618-PA"/>
    </source>
</evidence>
<sequence length="83" mass="9611">MEHKVLTDHRQSSNILEVYLFKGANIDSNHKLNQHTGTKNTNNCTTFRRESDIESHYNACAEEIRNATSEVLGQQECTLWTMR</sequence>
<accession>T1GJH1</accession>
<dbReference type="Proteomes" id="UP000015102">
    <property type="component" value="Unassembled WGS sequence"/>
</dbReference>